<evidence type="ECO:0000256" key="2">
    <source>
        <dbReference type="ARBA" id="ARBA00023015"/>
    </source>
</evidence>
<dbReference type="Gene3D" id="1.10.260.40">
    <property type="entry name" value="lambda repressor-like DNA-binding domains"/>
    <property type="match status" value="1"/>
</dbReference>
<dbReference type="InterPro" id="IPR046335">
    <property type="entry name" value="LacI/GalR-like_sensor"/>
</dbReference>
<name>A0A223HVN3_THETR</name>
<dbReference type="PANTHER" id="PTHR30146">
    <property type="entry name" value="LACI-RELATED TRANSCRIPTIONAL REPRESSOR"/>
    <property type="match status" value="1"/>
</dbReference>
<dbReference type="Pfam" id="PF13377">
    <property type="entry name" value="Peripla_BP_3"/>
    <property type="match status" value="1"/>
</dbReference>
<evidence type="ECO:0000259" key="5">
    <source>
        <dbReference type="PROSITE" id="PS50932"/>
    </source>
</evidence>
<dbReference type="PANTHER" id="PTHR30146:SF148">
    <property type="entry name" value="HTH-TYPE TRANSCRIPTIONAL REPRESSOR PURR-RELATED"/>
    <property type="match status" value="1"/>
</dbReference>
<protein>
    <submittedName>
        <fullName evidence="6">Transcriptional regulator, LacI family</fullName>
    </submittedName>
</protein>
<sequence>MKKVTLQDIAEVIGVSKNTVSKALRGAEGVSAEMRSRILETAMKMGYKKIKDLPNKIMNVTILCRADFLIESTFWSNVLYGIENAARSNNLKLSITGIDVEGEENLSIPQTITKETTNGIIIVGTLNDEFIKKIKATKIPFVIVDHYSNAIDCDYINTANENGVYKAVKYLYDNGHRKIGFIGNNEWAFSFRQRYYSYIRSMEELGMYVDNDYVWLDINLKGAEFFRDPEYFKRKISITEDFPTAWVCANDKIALAFMRSLEDMGVKVPEEVSVVGFDNIEMSAYSHPGLTTIDIPKSSLGEKAVNQLLYRMNNPEKPYEDIKLYTQLVIRSSVKEII</sequence>
<dbReference type="Pfam" id="PF00356">
    <property type="entry name" value="LacI"/>
    <property type="match status" value="1"/>
</dbReference>
<evidence type="ECO:0000256" key="3">
    <source>
        <dbReference type="ARBA" id="ARBA00023125"/>
    </source>
</evidence>
<evidence type="ECO:0000313" key="6">
    <source>
        <dbReference type="EMBL" id="AST56550.1"/>
    </source>
</evidence>
<dbReference type="CDD" id="cd01392">
    <property type="entry name" value="HTH_LacI"/>
    <property type="match status" value="1"/>
</dbReference>
<dbReference type="AlphaFoldDB" id="A0A223HVN3"/>
<evidence type="ECO:0000256" key="4">
    <source>
        <dbReference type="ARBA" id="ARBA00023163"/>
    </source>
</evidence>
<keyword evidence="1" id="KW-0678">Repressor</keyword>
<reference evidence="6 7" key="1">
    <citation type="submission" date="2016-08" db="EMBL/GenBank/DDBJ databases">
        <title>A novel genetic cassette of butanologenic Thermoanaerobacterium thermosaccharolyticum that directly convert cellulose to butanol.</title>
        <authorList>
            <person name="Li T."/>
            <person name="He J."/>
        </authorList>
    </citation>
    <scope>NUCLEOTIDE SEQUENCE [LARGE SCALE GENOMIC DNA]</scope>
    <source>
        <strain evidence="6 7">TG57</strain>
    </source>
</reference>
<dbReference type="CDD" id="cd19974">
    <property type="entry name" value="PBP1_LacI-like"/>
    <property type="match status" value="1"/>
</dbReference>
<accession>A0A223HVN3</accession>
<dbReference type="InterPro" id="IPR010982">
    <property type="entry name" value="Lambda_DNA-bd_dom_sf"/>
</dbReference>
<dbReference type="InterPro" id="IPR028082">
    <property type="entry name" value="Peripla_BP_I"/>
</dbReference>
<dbReference type="SMART" id="SM00354">
    <property type="entry name" value="HTH_LACI"/>
    <property type="match status" value="1"/>
</dbReference>
<keyword evidence="4" id="KW-0804">Transcription</keyword>
<dbReference type="GO" id="GO:0003700">
    <property type="term" value="F:DNA-binding transcription factor activity"/>
    <property type="evidence" value="ECO:0007669"/>
    <property type="project" value="TreeGrafter"/>
</dbReference>
<dbReference type="SUPFAM" id="SSF53822">
    <property type="entry name" value="Periplasmic binding protein-like I"/>
    <property type="match status" value="1"/>
</dbReference>
<evidence type="ECO:0000256" key="1">
    <source>
        <dbReference type="ARBA" id="ARBA00022491"/>
    </source>
</evidence>
<keyword evidence="2" id="KW-0805">Transcription regulation</keyword>
<dbReference type="GO" id="GO:0000976">
    <property type="term" value="F:transcription cis-regulatory region binding"/>
    <property type="evidence" value="ECO:0007669"/>
    <property type="project" value="TreeGrafter"/>
</dbReference>
<gene>
    <name evidence="6" type="ORF">Thert_00333</name>
</gene>
<dbReference type="Proteomes" id="UP000214975">
    <property type="component" value="Chromosome"/>
</dbReference>
<dbReference type="SUPFAM" id="SSF47413">
    <property type="entry name" value="lambda repressor-like DNA-binding domains"/>
    <property type="match status" value="1"/>
</dbReference>
<keyword evidence="3" id="KW-0238">DNA-binding</keyword>
<feature type="domain" description="HTH lacI-type" evidence="5">
    <location>
        <begin position="4"/>
        <end position="48"/>
    </location>
</feature>
<evidence type="ECO:0000313" key="7">
    <source>
        <dbReference type="Proteomes" id="UP000214975"/>
    </source>
</evidence>
<proteinExistence type="predicted"/>
<dbReference type="PROSITE" id="PS50932">
    <property type="entry name" value="HTH_LACI_2"/>
    <property type="match status" value="1"/>
</dbReference>
<dbReference type="InterPro" id="IPR000843">
    <property type="entry name" value="HTH_LacI"/>
</dbReference>
<dbReference type="Gene3D" id="3.40.50.2300">
    <property type="match status" value="2"/>
</dbReference>
<dbReference type="EMBL" id="CP016893">
    <property type="protein sequence ID" value="AST56550.1"/>
    <property type="molecule type" value="Genomic_DNA"/>
</dbReference>
<organism evidence="6 7">
    <name type="scientific">Thermoanaerobacterium thermosaccharolyticum</name>
    <name type="common">Clostridium thermosaccharolyticum</name>
    <dbReference type="NCBI Taxonomy" id="1517"/>
    <lineage>
        <taxon>Bacteria</taxon>
        <taxon>Bacillati</taxon>
        <taxon>Bacillota</taxon>
        <taxon>Clostridia</taxon>
        <taxon>Thermoanaerobacterales</taxon>
        <taxon>Thermoanaerobacteraceae</taxon>
        <taxon>Thermoanaerobacterium</taxon>
    </lineage>
</organism>
<dbReference type="RefSeq" id="WP_094396775.1">
    <property type="nucleotide sequence ID" value="NZ_CP016893.1"/>
</dbReference>